<name>A0A2M8LE63_9BACT</name>
<comment type="caution">
    <text evidence="2">The sequence shown here is derived from an EMBL/GenBank/DDBJ whole genome shotgun (WGS) entry which is preliminary data.</text>
</comment>
<sequence>MPSKKQIEQKAWVASVDMGYGHERAAYALKDLAFGRIVIANNYPGISKKDRELWEKSRTFYETISRLKSVPVVGNYIFETYDKLQEIKPFYPRRDLSAPSLQVRQLYYLIEHHGFGRDLIDRLRRRNLPMVTTFFMPAFAAEVFGFPGEIYCVATDADISRAWAPLDPKKSRIKYFAPNGRVVERLKLYGVRPENIFLTGFPLPKELVDGPGAIELKQDIARRLNNLDPNGIFRREYDRTLHQNLGKHWHTRPPKKRTLTLTFSIGGAGAQWKLALQILKSLRVRIARGEIVFNMEAGTHTAVKKAFLQGVRENRLQRYLGTFVHVRHSKTRAEYFRSYTRLLKKTDILWTKPSEQSFYTGAGIPIIIAPPVGSQEDFNARWLQTVGGGVPQNDPRYTNEWLFDWVESGGLARMAWSGYAEAPTHGAYRIQSVITDEQFPLRKVPLIV</sequence>
<gene>
    <name evidence="2" type="ORF">COV04_03245</name>
</gene>
<evidence type="ECO:0000313" key="2">
    <source>
        <dbReference type="EMBL" id="PJE75751.1"/>
    </source>
</evidence>
<dbReference type="Pfam" id="PF22053">
    <property type="entry name" value="DUF6938"/>
    <property type="match status" value="1"/>
</dbReference>
<dbReference type="InterPro" id="IPR054218">
    <property type="entry name" value="DUF6938"/>
</dbReference>
<organism evidence="2 3">
    <name type="scientific">Candidatus Uhrbacteria bacterium CG10_big_fil_rev_8_21_14_0_10_48_11</name>
    <dbReference type="NCBI Taxonomy" id="1975037"/>
    <lineage>
        <taxon>Bacteria</taxon>
        <taxon>Candidatus Uhriibacteriota</taxon>
    </lineage>
</organism>
<feature type="domain" description="DUF6938" evidence="1">
    <location>
        <begin position="251"/>
        <end position="389"/>
    </location>
</feature>
<dbReference type="Proteomes" id="UP000231152">
    <property type="component" value="Unassembled WGS sequence"/>
</dbReference>
<dbReference type="AlphaFoldDB" id="A0A2M8LE63"/>
<reference evidence="2 3" key="1">
    <citation type="submission" date="2017-09" db="EMBL/GenBank/DDBJ databases">
        <title>Depth-based differentiation of microbial function through sediment-hosted aquifers and enrichment of novel symbionts in the deep terrestrial subsurface.</title>
        <authorList>
            <person name="Probst A.J."/>
            <person name="Ladd B."/>
            <person name="Jarett J.K."/>
            <person name="Geller-Mcgrath D.E."/>
            <person name="Sieber C.M."/>
            <person name="Emerson J.B."/>
            <person name="Anantharaman K."/>
            <person name="Thomas B.C."/>
            <person name="Malmstrom R."/>
            <person name="Stieglmeier M."/>
            <person name="Klingl A."/>
            <person name="Woyke T."/>
            <person name="Ryan C.M."/>
            <person name="Banfield J.F."/>
        </authorList>
    </citation>
    <scope>NUCLEOTIDE SEQUENCE [LARGE SCALE GENOMIC DNA]</scope>
    <source>
        <strain evidence="2">CG10_big_fil_rev_8_21_14_0_10_48_11</strain>
    </source>
</reference>
<evidence type="ECO:0000259" key="1">
    <source>
        <dbReference type="Pfam" id="PF22053"/>
    </source>
</evidence>
<evidence type="ECO:0000313" key="3">
    <source>
        <dbReference type="Proteomes" id="UP000231152"/>
    </source>
</evidence>
<proteinExistence type="predicted"/>
<accession>A0A2M8LE63</accession>
<dbReference type="EMBL" id="PFET01000010">
    <property type="protein sequence ID" value="PJE75751.1"/>
    <property type="molecule type" value="Genomic_DNA"/>
</dbReference>
<protein>
    <recommendedName>
        <fullName evidence="1">DUF6938 domain-containing protein</fullName>
    </recommendedName>
</protein>